<gene>
    <name evidence="3" type="ORF">10D02-4</name>
</gene>
<proteinExistence type="predicted"/>
<dbReference type="AlphaFoldDB" id="Q1EI01"/>
<evidence type="ECO:0000313" key="3">
    <source>
        <dbReference type="EMBL" id="CAK32538.1"/>
    </source>
</evidence>
<dbReference type="PANTHER" id="PTHR43080:SF2">
    <property type="entry name" value="CBS DOMAIN-CONTAINING PROTEIN"/>
    <property type="match status" value="1"/>
</dbReference>
<sequence>MTVHATITVSEAMTASVRTIEATATVKDAIQMMREHALSSLAIERRDEHDEYGLLVISDVAREVIAKNRAAERVNVYEIMSKPVLTLPVDMKIKYAVRLLVRFDLSRALVVDSGRQPVGIVTLRDMVLCYGVD</sequence>
<name>Q1EI01_9ZZZZ</name>
<dbReference type="PANTHER" id="PTHR43080">
    <property type="entry name" value="CBS DOMAIN-CONTAINING PROTEIN CBSX3, MITOCHONDRIAL"/>
    <property type="match status" value="1"/>
</dbReference>
<evidence type="ECO:0000259" key="2">
    <source>
        <dbReference type="PROSITE" id="PS51371"/>
    </source>
</evidence>
<dbReference type="SUPFAM" id="SSF54631">
    <property type="entry name" value="CBS-domain pair"/>
    <property type="match status" value="1"/>
</dbReference>
<dbReference type="PROSITE" id="PS51371">
    <property type="entry name" value="CBS"/>
    <property type="match status" value="2"/>
</dbReference>
<dbReference type="InterPro" id="IPR046342">
    <property type="entry name" value="CBS_dom_sf"/>
</dbReference>
<organism evidence="3">
    <name type="scientific">uncultured organism</name>
    <dbReference type="NCBI Taxonomy" id="155900"/>
    <lineage>
        <taxon>unclassified sequences</taxon>
        <taxon>environmental samples</taxon>
    </lineage>
</organism>
<protein>
    <recommendedName>
        <fullName evidence="2">CBS domain-containing protein</fullName>
    </recommendedName>
</protein>
<keyword evidence="1" id="KW-0129">CBS domain</keyword>
<dbReference type="InterPro" id="IPR000644">
    <property type="entry name" value="CBS_dom"/>
</dbReference>
<dbReference type="SMART" id="SM00116">
    <property type="entry name" value="CBS"/>
    <property type="match status" value="2"/>
</dbReference>
<dbReference type="InterPro" id="IPR051257">
    <property type="entry name" value="Diverse_CBS-Domain"/>
</dbReference>
<evidence type="ECO:0000256" key="1">
    <source>
        <dbReference type="ARBA" id="ARBA00023122"/>
    </source>
</evidence>
<feature type="domain" description="CBS" evidence="2">
    <location>
        <begin position="13"/>
        <end position="72"/>
    </location>
</feature>
<feature type="domain" description="CBS" evidence="2">
    <location>
        <begin position="80"/>
        <end position="133"/>
    </location>
</feature>
<dbReference type="EMBL" id="AM270418">
    <property type="protein sequence ID" value="CAK32538.1"/>
    <property type="molecule type" value="Genomic_DNA"/>
</dbReference>
<accession>Q1EI01</accession>
<dbReference type="Gene3D" id="3.10.580.10">
    <property type="entry name" value="CBS-domain"/>
    <property type="match status" value="1"/>
</dbReference>
<dbReference type="Pfam" id="PF00571">
    <property type="entry name" value="CBS"/>
    <property type="match status" value="2"/>
</dbReference>
<reference evidence="3" key="1">
    <citation type="submission" date="2006-06" db="EMBL/GenBank/DDBJ databases">
        <title>Construction and analysis of a metagenomic library from a deep-sea sediment of east Pacific nodule Province.</title>
        <authorList>
            <person name="Xu M."/>
            <person name="Xiao X."/>
            <person name="Wang F."/>
        </authorList>
    </citation>
    <scope>NUCLEOTIDE SEQUENCE</scope>
</reference>